<dbReference type="EMBL" id="LPWD01000280">
    <property type="protein sequence ID" value="ODS02533.1"/>
    <property type="molecule type" value="Genomic_DNA"/>
</dbReference>
<comment type="caution">
    <text evidence="5">The sequence shown here is derived from an EMBL/GenBank/DDBJ whole genome shotgun (WGS) entry which is preliminary data.</text>
</comment>
<gene>
    <name evidence="5" type="ORF">AUC71_14690</name>
</gene>
<dbReference type="InterPro" id="IPR006433">
    <property type="entry name" value="Prohead_protease"/>
</dbReference>
<accession>A0A1E3W9Q1</accession>
<name>A0A1E3W9Q1_9HYPH</name>
<dbReference type="AlphaFoldDB" id="A0A1E3W9Q1"/>
<dbReference type="SUPFAM" id="SSF50789">
    <property type="entry name" value="Herpes virus serine proteinase, assemblin"/>
    <property type="match status" value="1"/>
</dbReference>
<reference evidence="5 6" key="1">
    <citation type="journal article" date="2016" name="Environ. Microbiol.">
        <title>New Methyloceanibacter diversity from North Sea sediments includes methanotroph containing solely the soluble methane monooxygenase.</title>
        <authorList>
            <person name="Vekeman B."/>
            <person name="Kerckhof F.M."/>
            <person name="Cremers G."/>
            <person name="de Vos P."/>
            <person name="Vandamme P."/>
            <person name="Boon N."/>
            <person name="Op den Camp H.J."/>
            <person name="Heylen K."/>
        </authorList>
    </citation>
    <scope>NUCLEOTIDE SEQUENCE [LARGE SCALE GENOMIC DNA]</scope>
    <source>
        <strain evidence="5 6">R-67177</strain>
    </source>
</reference>
<evidence type="ECO:0000256" key="1">
    <source>
        <dbReference type="ARBA" id="ARBA00022612"/>
    </source>
</evidence>
<keyword evidence="1" id="KW-1188">Viral release from host cell</keyword>
<organism evidence="5 6">
    <name type="scientific">Methyloceanibacter marginalis</name>
    <dbReference type="NCBI Taxonomy" id="1774971"/>
    <lineage>
        <taxon>Bacteria</taxon>
        <taxon>Pseudomonadati</taxon>
        <taxon>Pseudomonadota</taxon>
        <taxon>Alphaproteobacteria</taxon>
        <taxon>Hyphomicrobiales</taxon>
        <taxon>Hyphomicrobiaceae</taxon>
        <taxon>Methyloceanibacter</taxon>
    </lineage>
</organism>
<dbReference type="InterPro" id="IPR054613">
    <property type="entry name" value="Peptidase_S78_dom"/>
</dbReference>
<feature type="domain" description="Prohead serine protease" evidence="4">
    <location>
        <begin position="19"/>
        <end position="165"/>
    </location>
</feature>
<dbReference type="GO" id="GO:0006508">
    <property type="term" value="P:proteolysis"/>
    <property type="evidence" value="ECO:0007669"/>
    <property type="project" value="UniProtKB-KW"/>
</dbReference>
<protein>
    <submittedName>
        <fullName evidence="5">Primosomal replication protein N</fullName>
    </submittedName>
</protein>
<sequence length="190" mass="21006">MLQRFGELAPEREVKFAPVDLKSVEADGTFSGYASLFNEVDLGHDLVMPGAFRESLATRGARGVKLLFQHDPNEPIGVWLELNEDARGLHARGRLMPEVTRAREVLSLMRAGALDGLSIGFRTVQGRTDRASGVRRLDKIDLWEISVVTFPMLPEARVSTVKRRAAPGSVGDLSHLARSFRRGAQAMRAR</sequence>
<dbReference type="RefSeq" id="WP_069624263.1">
    <property type="nucleotide sequence ID" value="NZ_LPWD01000280.1"/>
</dbReference>
<evidence type="ECO:0000259" key="4">
    <source>
        <dbReference type="Pfam" id="PF04586"/>
    </source>
</evidence>
<proteinExistence type="predicted"/>
<dbReference type="GO" id="GO:0008233">
    <property type="term" value="F:peptidase activity"/>
    <property type="evidence" value="ECO:0007669"/>
    <property type="project" value="UniProtKB-KW"/>
</dbReference>
<keyword evidence="3" id="KW-0378">Hydrolase</keyword>
<evidence type="ECO:0000256" key="2">
    <source>
        <dbReference type="ARBA" id="ARBA00022670"/>
    </source>
</evidence>
<dbReference type="Proteomes" id="UP000095042">
    <property type="component" value="Unassembled WGS sequence"/>
</dbReference>
<dbReference type="NCBIfam" id="TIGR01543">
    <property type="entry name" value="proheadase_HK97"/>
    <property type="match status" value="1"/>
</dbReference>
<dbReference type="OrthoDB" id="9804926at2"/>
<evidence type="ECO:0000256" key="3">
    <source>
        <dbReference type="ARBA" id="ARBA00022801"/>
    </source>
</evidence>
<evidence type="ECO:0000313" key="5">
    <source>
        <dbReference type="EMBL" id="ODS02533.1"/>
    </source>
</evidence>
<keyword evidence="2" id="KW-0645">Protease</keyword>
<keyword evidence="6" id="KW-1185">Reference proteome</keyword>
<evidence type="ECO:0000313" key="6">
    <source>
        <dbReference type="Proteomes" id="UP000095042"/>
    </source>
</evidence>
<dbReference type="Pfam" id="PF04586">
    <property type="entry name" value="Peptidase_S78"/>
    <property type="match status" value="1"/>
</dbReference>